<dbReference type="EMBL" id="JAGSPN010000010">
    <property type="protein sequence ID" value="MBR7783247.1"/>
    <property type="molecule type" value="Genomic_DNA"/>
</dbReference>
<dbReference type="GO" id="GO:0016747">
    <property type="term" value="F:acyltransferase activity, transferring groups other than amino-acyl groups"/>
    <property type="evidence" value="ECO:0007669"/>
    <property type="project" value="InterPro"/>
</dbReference>
<dbReference type="Proteomes" id="UP000680067">
    <property type="component" value="Unassembled WGS sequence"/>
</dbReference>
<dbReference type="AlphaFoldDB" id="A0A941DPD1"/>
<dbReference type="SUPFAM" id="SSF55729">
    <property type="entry name" value="Acyl-CoA N-acyltransferases (Nat)"/>
    <property type="match status" value="1"/>
</dbReference>
<gene>
    <name evidence="2" type="ORF">KDM89_13925</name>
</gene>
<evidence type="ECO:0000259" key="1">
    <source>
        <dbReference type="PROSITE" id="PS51186"/>
    </source>
</evidence>
<organism evidence="2 3">
    <name type="scientific">Undibacterium luofuense</name>
    <dbReference type="NCBI Taxonomy" id="2828733"/>
    <lineage>
        <taxon>Bacteria</taxon>
        <taxon>Pseudomonadati</taxon>
        <taxon>Pseudomonadota</taxon>
        <taxon>Betaproteobacteria</taxon>
        <taxon>Burkholderiales</taxon>
        <taxon>Oxalobacteraceae</taxon>
        <taxon>Undibacterium</taxon>
    </lineage>
</organism>
<dbReference type="InterPro" id="IPR016181">
    <property type="entry name" value="Acyl_CoA_acyltransferase"/>
</dbReference>
<feature type="domain" description="N-acetyltransferase" evidence="1">
    <location>
        <begin position="16"/>
        <end position="159"/>
    </location>
</feature>
<comment type="caution">
    <text evidence="2">The sequence shown here is derived from an EMBL/GenBank/DDBJ whole genome shotgun (WGS) entry which is preliminary data.</text>
</comment>
<protein>
    <submittedName>
        <fullName evidence="2">GNAT family N-acetyltransferase</fullName>
    </submittedName>
</protein>
<keyword evidence="3" id="KW-1185">Reference proteome</keyword>
<dbReference type="InterPro" id="IPR000182">
    <property type="entry name" value="GNAT_dom"/>
</dbReference>
<dbReference type="Pfam" id="PF13673">
    <property type="entry name" value="Acetyltransf_10"/>
    <property type="match status" value="1"/>
</dbReference>
<proteinExistence type="predicted"/>
<accession>A0A941DPD1</accession>
<dbReference type="PROSITE" id="PS51186">
    <property type="entry name" value="GNAT"/>
    <property type="match status" value="1"/>
</dbReference>
<name>A0A941DPD1_9BURK</name>
<sequence>MNLKASATLPLQWQCLPFSELSLTQWHDIVKARIAVFVVEQNCPYQEVDGKDPHCLHLTAYTASGDLAAYLRIVPPGLSYPQPSLGRVLTTDAARGSGAGKTLLQQGIQYLQQHYPGQDIQIGAQLYLDKFYRSFGFEPVSAVYLEDGIEHQDMLRRADA</sequence>
<dbReference type="Gene3D" id="3.40.630.30">
    <property type="match status" value="1"/>
</dbReference>
<reference evidence="2" key="1">
    <citation type="submission" date="2021-04" db="EMBL/GenBank/DDBJ databases">
        <title>novel species isolated from subtropical streams in China.</title>
        <authorList>
            <person name="Lu H."/>
        </authorList>
    </citation>
    <scope>NUCLEOTIDE SEQUENCE</scope>
    <source>
        <strain evidence="2">LFS511W</strain>
    </source>
</reference>
<dbReference type="CDD" id="cd04301">
    <property type="entry name" value="NAT_SF"/>
    <property type="match status" value="1"/>
</dbReference>
<dbReference type="RefSeq" id="WP_212688528.1">
    <property type="nucleotide sequence ID" value="NZ_JAGSPN010000010.1"/>
</dbReference>
<evidence type="ECO:0000313" key="2">
    <source>
        <dbReference type="EMBL" id="MBR7783247.1"/>
    </source>
</evidence>
<evidence type="ECO:0000313" key="3">
    <source>
        <dbReference type="Proteomes" id="UP000680067"/>
    </source>
</evidence>